<dbReference type="InterPro" id="IPR006145">
    <property type="entry name" value="PsdUridine_synth_RsuA/RluA"/>
</dbReference>
<evidence type="ECO:0000256" key="3">
    <source>
        <dbReference type="SAM" id="MobiDB-lite"/>
    </source>
</evidence>
<evidence type="ECO:0000313" key="6">
    <source>
        <dbReference type="Proteomes" id="UP000029692"/>
    </source>
</evidence>
<proteinExistence type="inferred from homology"/>
<dbReference type="SUPFAM" id="SSF55120">
    <property type="entry name" value="Pseudouridine synthase"/>
    <property type="match status" value="1"/>
</dbReference>
<name>A0A098R324_9SPIO</name>
<dbReference type="GO" id="GO:0009982">
    <property type="term" value="F:pseudouridine synthase activity"/>
    <property type="evidence" value="ECO:0007669"/>
    <property type="project" value="InterPro"/>
</dbReference>
<dbReference type="EMBL" id="JNUP01000045">
    <property type="protein sequence ID" value="KGE73137.1"/>
    <property type="molecule type" value="Genomic_DNA"/>
</dbReference>
<protein>
    <recommendedName>
        <fullName evidence="4">Pseudouridine synthase RsuA/RluA-like domain-containing protein</fullName>
    </recommendedName>
</protein>
<reference evidence="5 6" key="1">
    <citation type="submission" date="2014-05" db="EMBL/GenBank/DDBJ databases">
        <title>De novo Genome Sequence of Spirocheata sp.</title>
        <authorList>
            <person name="Shivani Y."/>
            <person name="Subhash Y."/>
            <person name="Tushar L."/>
            <person name="Sasikala C."/>
            <person name="Ramana C.V."/>
        </authorList>
    </citation>
    <scope>NUCLEOTIDE SEQUENCE [LARGE SCALE GENOMIC DNA]</scope>
    <source>
        <strain evidence="5 6">JC230</strain>
    </source>
</reference>
<comment type="caution">
    <text evidence="5">The sequence shown here is derived from an EMBL/GenBank/DDBJ whole genome shotgun (WGS) entry which is preliminary data.</text>
</comment>
<dbReference type="GO" id="GO:0003723">
    <property type="term" value="F:RNA binding"/>
    <property type="evidence" value="ECO:0007669"/>
    <property type="project" value="InterPro"/>
</dbReference>
<evidence type="ECO:0000259" key="4">
    <source>
        <dbReference type="Pfam" id="PF00849"/>
    </source>
</evidence>
<dbReference type="AlphaFoldDB" id="A0A098R324"/>
<feature type="region of interest" description="Disordered" evidence="3">
    <location>
        <begin position="218"/>
        <end position="243"/>
    </location>
</feature>
<dbReference type="eggNOG" id="COG0564">
    <property type="taxonomic scope" value="Bacteria"/>
</dbReference>
<dbReference type="InterPro" id="IPR036986">
    <property type="entry name" value="S4_RNA-bd_sf"/>
</dbReference>
<dbReference type="PROSITE" id="PS01129">
    <property type="entry name" value="PSI_RLU"/>
    <property type="match status" value="1"/>
</dbReference>
<evidence type="ECO:0000313" key="5">
    <source>
        <dbReference type="EMBL" id="KGE73137.1"/>
    </source>
</evidence>
<dbReference type="CDD" id="cd02869">
    <property type="entry name" value="PseudoU_synth_RluA_like"/>
    <property type="match status" value="1"/>
</dbReference>
<dbReference type="InterPro" id="IPR006224">
    <property type="entry name" value="PsdUridine_synth_RluA-like_CS"/>
</dbReference>
<feature type="domain" description="Pseudouridine synthase RsuA/RluA-like" evidence="4">
    <location>
        <begin position="101"/>
        <end position="278"/>
    </location>
</feature>
<evidence type="ECO:0000256" key="1">
    <source>
        <dbReference type="ARBA" id="ARBA00010876"/>
    </source>
</evidence>
<dbReference type="PANTHER" id="PTHR21600">
    <property type="entry name" value="MITOCHONDRIAL RNA PSEUDOURIDINE SYNTHASE"/>
    <property type="match status" value="1"/>
</dbReference>
<dbReference type="InterPro" id="IPR020103">
    <property type="entry name" value="PsdUridine_synth_cat_dom_sf"/>
</dbReference>
<organism evidence="5 6">
    <name type="scientific">Spirochaeta lutea</name>
    <dbReference type="NCBI Taxonomy" id="1480694"/>
    <lineage>
        <taxon>Bacteria</taxon>
        <taxon>Pseudomonadati</taxon>
        <taxon>Spirochaetota</taxon>
        <taxon>Spirochaetia</taxon>
        <taxon>Spirochaetales</taxon>
        <taxon>Spirochaetaceae</taxon>
        <taxon>Spirochaeta</taxon>
    </lineage>
</organism>
<dbReference type="Gene3D" id="3.30.2350.10">
    <property type="entry name" value="Pseudouridine synthase"/>
    <property type="match status" value="1"/>
</dbReference>
<keyword evidence="6" id="KW-1185">Reference proteome</keyword>
<dbReference type="STRING" id="1480694.DC28_04945"/>
<gene>
    <name evidence="5" type="ORF">DC28_04945</name>
</gene>
<dbReference type="Pfam" id="PF00849">
    <property type="entry name" value="PseudoU_synth_2"/>
    <property type="match status" value="1"/>
</dbReference>
<dbReference type="PANTHER" id="PTHR21600:SF44">
    <property type="entry name" value="RIBOSOMAL LARGE SUBUNIT PSEUDOURIDINE SYNTHASE D"/>
    <property type="match status" value="1"/>
</dbReference>
<dbReference type="InterPro" id="IPR050188">
    <property type="entry name" value="RluA_PseudoU_synthase"/>
</dbReference>
<evidence type="ECO:0000256" key="2">
    <source>
        <dbReference type="ARBA" id="ARBA00023235"/>
    </source>
</evidence>
<keyword evidence="2" id="KW-0413">Isomerase</keyword>
<dbReference type="Proteomes" id="UP000029692">
    <property type="component" value="Unassembled WGS sequence"/>
</dbReference>
<comment type="similarity">
    <text evidence="1">Belongs to the pseudouridine synthase RluA family.</text>
</comment>
<sequence>MFYVLEPLETVGSRLDEVLSHRLPGLSKRQAGRLCQRGMVRNESSGLGKSGTVLSKGSRITSPTRIWIDLEKAGIDDRGFPVLTARPPLPKEDIPIWMDTHLVSVNKPRGLACHANHPGQQNTLINRILSLIPEHPRAGWPVPLEAGLLNRIDTYTSGLVLLARDPREFPVLARAVRTESRKKYLLLVCGCPEWDSLGCSAPIHTPGGKRVRVVPDCTADGVSEDGPPAGSKRPEAAGGKRSAQTEFRVLARNTARSIALVSAELSRGQMHQVRAHAAFLGYPLVGDGLYGGRTDLTWDHGGETKPVIRHILHARSVRLRIPEFYPEELELTAEIPGYFRKLLATYFPDVPDLNA</sequence>
<dbReference type="Gene3D" id="3.10.290.10">
    <property type="entry name" value="RNA-binding S4 domain"/>
    <property type="match status" value="1"/>
</dbReference>
<dbReference type="GO" id="GO:0140098">
    <property type="term" value="F:catalytic activity, acting on RNA"/>
    <property type="evidence" value="ECO:0007669"/>
    <property type="project" value="UniProtKB-ARBA"/>
</dbReference>
<dbReference type="RefSeq" id="WP_037546478.1">
    <property type="nucleotide sequence ID" value="NZ_JNUP01000045.1"/>
</dbReference>
<accession>A0A098R324</accession>
<dbReference type="GO" id="GO:0000455">
    <property type="term" value="P:enzyme-directed rRNA pseudouridine synthesis"/>
    <property type="evidence" value="ECO:0007669"/>
    <property type="project" value="TreeGrafter"/>
</dbReference>